<organism evidence="1 2">
    <name type="scientific">Maribacter chungangensis</name>
    <dbReference type="NCBI Taxonomy" id="1069117"/>
    <lineage>
        <taxon>Bacteria</taxon>
        <taxon>Pseudomonadati</taxon>
        <taxon>Bacteroidota</taxon>
        <taxon>Flavobacteriia</taxon>
        <taxon>Flavobacteriales</taxon>
        <taxon>Flavobacteriaceae</taxon>
        <taxon>Maribacter</taxon>
    </lineage>
</organism>
<comment type="caution">
    <text evidence="1">The sequence shown here is derived from an EMBL/GenBank/DDBJ whole genome shotgun (WGS) entry which is preliminary data.</text>
</comment>
<protein>
    <submittedName>
        <fullName evidence="1">Uncharacterized protein</fullName>
    </submittedName>
</protein>
<dbReference type="EMBL" id="JBHTHY010000003">
    <property type="protein sequence ID" value="MFD0796007.1"/>
    <property type="molecule type" value="Genomic_DNA"/>
</dbReference>
<gene>
    <name evidence="1" type="ORF">ACFQZJ_00930</name>
</gene>
<evidence type="ECO:0000313" key="2">
    <source>
        <dbReference type="Proteomes" id="UP001597012"/>
    </source>
</evidence>
<evidence type="ECO:0000313" key="1">
    <source>
        <dbReference type="EMBL" id="MFD0796007.1"/>
    </source>
</evidence>
<name>A0ABW3AY36_9FLAO</name>
<keyword evidence="2" id="KW-1185">Reference proteome</keyword>
<dbReference type="RefSeq" id="WP_379931678.1">
    <property type="nucleotide sequence ID" value="NZ_JBHTHY010000003.1"/>
</dbReference>
<proteinExistence type="predicted"/>
<sequence length="147" mass="16503">MFNCMSQKSEKQETSKPINSLKIKNLIKEKRFAILRLTDTIVRLKISKTLIDGTSNEYYNKLTVVDTLSTSAATTITNTLVDDNSYDWEVQIDKGRFDPEHQLLLKSKAGQLTVLFDTKANAIGFIDLLGQEIVGYKPKVMTLLGGD</sequence>
<dbReference type="Proteomes" id="UP001597012">
    <property type="component" value="Unassembled WGS sequence"/>
</dbReference>
<reference evidence="2" key="1">
    <citation type="journal article" date="2019" name="Int. J. Syst. Evol. Microbiol.">
        <title>The Global Catalogue of Microorganisms (GCM) 10K type strain sequencing project: providing services to taxonomists for standard genome sequencing and annotation.</title>
        <authorList>
            <consortium name="The Broad Institute Genomics Platform"/>
            <consortium name="The Broad Institute Genome Sequencing Center for Infectious Disease"/>
            <person name="Wu L."/>
            <person name="Ma J."/>
        </authorList>
    </citation>
    <scope>NUCLEOTIDE SEQUENCE [LARGE SCALE GENOMIC DNA]</scope>
    <source>
        <strain evidence="2">CCUG 61948</strain>
    </source>
</reference>
<accession>A0ABW3AY36</accession>